<reference evidence="3" key="2">
    <citation type="submission" date="2021-12" db="EMBL/GenBank/DDBJ databases">
        <title>Resequencing data analysis of finger millet.</title>
        <authorList>
            <person name="Hatakeyama M."/>
            <person name="Aluri S."/>
            <person name="Balachadran M.T."/>
            <person name="Sivarajan S.R."/>
            <person name="Poveda L."/>
            <person name="Shimizu-Inatsugi R."/>
            <person name="Schlapbach R."/>
            <person name="Sreeman S.M."/>
            <person name="Shimizu K.K."/>
        </authorList>
    </citation>
    <scope>NUCLEOTIDE SEQUENCE</scope>
</reference>
<evidence type="ECO:0000256" key="1">
    <source>
        <dbReference type="SAM" id="MobiDB-lite"/>
    </source>
</evidence>
<evidence type="ECO:0000313" key="3">
    <source>
        <dbReference type="EMBL" id="GJN12131.1"/>
    </source>
</evidence>
<dbReference type="PROSITE" id="PS51257">
    <property type="entry name" value="PROKAR_LIPOPROTEIN"/>
    <property type="match status" value="1"/>
</dbReference>
<name>A0AAV5DPJ7_ELECO</name>
<feature type="region of interest" description="Disordered" evidence="1">
    <location>
        <begin position="50"/>
        <end position="79"/>
    </location>
</feature>
<evidence type="ECO:0000256" key="2">
    <source>
        <dbReference type="SAM" id="SignalP"/>
    </source>
</evidence>
<gene>
    <name evidence="3" type="primary">ga30383</name>
    <name evidence="3" type="ORF">PR202_ga30383</name>
</gene>
<feature type="chain" id="PRO_5043887516" evidence="2">
    <location>
        <begin position="25"/>
        <end position="117"/>
    </location>
</feature>
<dbReference type="AlphaFoldDB" id="A0AAV5DPJ7"/>
<keyword evidence="2" id="KW-0732">Signal</keyword>
<comment type="caution">
    <text evidence="3">The sequence shown here is derived from an EMBL/GenBank/DDBJ whole genome shotgun (WGS) entry which is preliminary data.</text>
</comment>
<dbReference type="Proteomes" id="UP001054889">
    <property type="component" value="Unassembled WGS sequence"/>
</dbReference>
<evidence type="ECO:0000313" key="4">
    <source>
        <dbReference type="Proteomes" id="UP001054889"/>
    </source>
</evidence>
<reference evidence="3" key="1">
    <citation type="journal article" date="2018" name="DNA Res.">
        <title>Multiple hybrid de novo genome assembly of finger millet, an orphan allotetraploid crop.</title>
        <authorList>
            <person name="Hatakeyama M."/>
            <person name="Aluri S."/>
            <person name="Balachadran M.T."/>
            <person name="Sivarajan S.R."/>
            <person name="Patrignani A."/>
            <person name="Gruter S."/>
            <person name="Poveda L."/>
            <person name="Shimizu-Inatsugi R."/>
            <person name="Baeten J."/>
            <person name="Francoijs K.J."/>
            <person name="Nataraja K.N."/>
            <person name="Reddy Y.A.N."/>
            <person name="Phadnis S."/>
            <person name="Ravikumar R.L."/>
            <person name="Schlapbach R."/>
            <person name="Sreeman S.M."/>
            <person name="Shimizu K.K."/>
        </authorList>
    </citation>
    <scope>NUCLEOTIDE SEQUENCE</scope>
</reference>
<sequence>MMKVHTVLLALGIVILFSCNAVEGGAYINQEILSRKGLKEERKLIMTGVSPSLSGLSREETSNTDAGHVNSNSESTETDVAGVVTAYTPMTAATTDSHHDISVDQYRRIIRNNGIKP</sequence>
<proteinExistence type="predicted"/>
<protein>
    <submittedName>
        <fullName evidence="3">Uncharacterized protein</fullName>
    </submittedName>
</protein>
<accession>A0AAV5DPJ7</accession>
<dbReference type="EMBL" id="BQKI01000021">
    <property type="protein sequence ID" value="GJN12131.1"/>
    <property type="molecule type" value="Genomic_DNA"/>
</dbReference>
<keyword evidence="4" id="KW-1185">Reference proteome</keyword>
<feature type="compositionally biased region" description="Polar residues" evidence="1">
    <location>
        <begin position="63"/>
        <end position="75"/>
    </location>
</feature>
<feature type="signal peptide" evidence="2">
    <location>
        <begin position="1"/>
        <end position="24"/>
    </location>
</feature>
<organism evidence="3 4">
    <name type="scientific">Eleusine coracana subsp. coracana</name>
    <dbReference type="NCBI Taxonomy" id="191504"/>
    <lineage>
        <taxon>Eukaryota</taxon>
        <taxon>Viridiplantae</taxon>
        <taxon>Streptophyta</taxon>
        <taxon>Embryophyta</taxon>
        <taxon>Tracheophyta</taxon>
        <taxon>Spermatophyta</taxon>
        <taxon>Magnoliopsida</taxon>
        <taxon>Liliopsida</taxon>
        <taxon>Poales</taxon>
        <taxon>Poaceae</taxon>
        <taxon>PACMAD clade</taxon>
        <taxon>Chloridoideae</taxon>
        <taxon>Cynodonteae</taxon>
        <taxon>Eleusininae</taxon>
        <taxon>Eleusine</taxon>
    </lineage>
</organism>